<dbReference type="PANTHER" id="PTHR22904:SF523">
    <property type="entry name" value="STRESS-INDUCED-PHOSPHOPROTEIN 1"/>
    <property type="match status" value="1"/>
</dbReference>
<gene>
    <name evidence="4" type="ORF">NESM_000173300</name>
</gene>
<evidence type="ECO:0000313" key="4">
    <source>
        <dbReference type="EMBL" id="KAK7201125.1"/>
    </source>
</evidence>
<keyword evidence="5" id="KW-1185">Reference proteome</keyword>
<evidence type="ECO:0000256" key="3">
    <source>
        <dbReference type="SAM" id="MobiDB-lite"/>
    </source>
</evidence>
<feature type="region of interest" description="Disordered" evidence="3">
    <location>
        <begin position="64"/>
        <end position="83"/>
    </location>
</feature>
<evidence type="ECO:0000313" key="5">
    <source>
        <dbReference type="Proteomes" id="UP001430356"/>
    </source>
</evidence>
<sequence length="935" mass="98455">MNAGGDGSAAAAATPSQVPPPGSSSSSSDWDVPRRVAGETGGLGAGAPAVGAADLFAAALQRLGTAPSRGGGGGGGDRRAAAALHRECDSDGFFDSDDERVAGGGGAHRRYDEEEEDEEETHTSASSSSSSSSDGMWGTFTGGEPRLPVCGDDDDDDADGAGCAGSSGDDGTDGVFFVPEPIFDLTSLQRKAVMPCLGQDELHAGATVWVADEDDVATQLSCHFSAAYPPVCNGRLSGEVVRHTGRMTLVQFRSKASDLHFTLCLPTSCLSLVAIEPYDGEPRRDDGCAMGSGAYGMLGPRAAGRGRAAAGGPAGFVRHCLYEALPAYDCERLRGTRLEAAQEAFFGGSFEKALAAVSDHIDAESAAMPASPSSGAAPAAETAAALLATSGTAPSKSAALVDALVLRSRIFVFLERHREALEDAQRCVLLEPRWVRGYLSLARAHCGVGAFSEAAAATAHACIMLPYSQELERIKDLNSHMHHLQSQLRAERASCYVALDGFYRKRLRTSAALTADTVLCTESTPVVAMHSVFVAKEPAQRCPVCFRPLGFPERRSSSTADPSCSAPTIATATTTTSTTPTTAVSLPLSLPGGTDAEEDVEYCSTECTQRASLYRPLELRHRAALEHVRSLILSKGAVTLNVLPLEMAAMTVRLFLMVVTIHRRLLAKRRLEDSSRRPPDSSSPRGGGGGAHDRMRTWPDLDGCSAAALASSQCPSPSPPVSVEASLRRLGVYPLSTEPVPNNKLEELKIVYDVLTTDFKAEDRAIFSSDVFAQLYSYVAAYFTPVDLCSRVLPGANAEEPARQTVFFLPQHVGCIEMAKSVSYTTSVPQRQRSGEAEDELVVSHVMERPTMDDDTAPGRPHSTAATHSFAGRGGGPAALAKPRDHAAMSDSGANCLVQMAPRPALLELVTVVPVAQERALRCVPVTVALSSDVA</sequence>
<feature type="region of interest" description="Disordered" evidence="3">
    <location>
        <begin position="1"/>
        <end position="48"/>
    </location>
</feature>
<feature type="region of interest" description="Disordered" evidence="3">
    <location>
        <begin position="671"/>
        <end position="694"/>
    </location>
</feature>
<feature type="region of interest" description="Disordered" evidence="3">
    <location>
        <begin position="89"/>
        <end position="172"/>
    </location>
</feature>
<keyword evidence="2" id="KW-0802">TPR repeat</keyword>
<dbReference type="AlphaFoldDB" id="A0AAW0F755"/>
<dbReference type="PANTHER" id="PTHR22904">
    <property type="entry name" value="TPR REPEAT CONTAINING PROTEIN"/>
    <property type="match status" value="1"/>
</dbReference>
<feature type="compositionally biased region" description="Low complexity" evidence="3">
    <location>
        <begin position="123"/>
        <end position="134"/>
    </location>
</feature>
<proteinExistence type="predicted"/>
<keyword evidence="1" id="KW-0677">Repeat</keyword>
<dbReference type="Gene3D" id="1.25.40.10">
    <property type="entry name" value="Tetratricopeptide repeat domain"/>
    <property type="match status" value="1"/>
</dbReference>
<protein>
    <submittedName>
        <fullName evidence="4">Uncharacterized protein</fullName>
    </submittedName>
</protein>
<comment type="caution">
    <text evidence="4">The sequence shown here is derived from an EMBL/GenBank/DDBJ whole genome shotgun (WGS) entry which is preliminary data.</text>
</comment>
<evidence type="ECO:0000256" key="1">
    <source>
        <dbReference type="ARBA" id="ARBA00022737"/>
    </source>
</evidence>
<feature type="compositionally biased region" description="Low complexity" evidence="3">
    <location>
        <begin position="160"/>
        <end position="169"/>
    </location>
</feature>
<feature type="region of interest" description="Disordered" evidence="3">
    <location>
        <begin position="851"/>
        <end position="886"/>
    </location>
</feature>
<dbReference type="InterPro" id="IPR011990">
    <property type="entry name" value="TPR-like_helical_dom_sf"/>
</dbReference>
<evidence type="ECO:0000256" key="2">
    <source>
        <dbReference type="ARBA" id="ARBA00022803"/>
    </source>
</evidence>
<organism evidence="4 5">
    <name type="scientific">Novymonas esmeraldas</name>
    <dbReference type="NCBI Taxonomy" id="1808958"/>
    <lineage>
        <taxon>Eukaryota</taxon>
        <taxon>Discoba</taxon>
        <taxon>Euglenozoa</taxon>
        <taxon>Kinetoplastea</taxon>
        <taxon>Metakinetoplastina</taxon>
        <taxon>Trypanosomatida</taxon>
        <taxon>Trypanosomatidae</taxon>
        <taxon>Novymonas</taxon>
    </lineage>
</organism>
<dbReference type="GO" id="GO:0051879">
    <property type="term" value="F:Hsp90 protein binding"/>
    <property type="evidence" value="ECO:0007669"/>
    <property type="project" value="TreeGrafter"/>
</dbReference>
<accession>A0AAW0F755</accession>
<name>A0AAW0F755_9TRYP</name>
<reference evidence="4 5" key="1">
    <citation type="journal article" date="2021" name="MBio">
        <title>A New Model Trypanosomatid, Novymonas esmeraldas: Genomic Perception of Its 'Candidatus Pandoraea novymonadis' Endosymbiont.</title>
        <authorList>
            <person name="Zakharova A."/>
            <person name="Saura A."/>
            <person name="Butenko A."/>
            <person name="Podesvova L."/>
            <person name="Warmusova S."/>
            <person name="Kostygov A.Y."/>
            <person name="Nenarokova A."/>
            <person name="Lukes J."/>
            <person name="Opperdoes F.R."/>
            <person name="Yurchenko V."/>
        </authorList>
    </citation>
    <scope>NUCLEOTIDE SEQUENCE [LARGE SCALE GENOMIC DNA]</scope>
    <source>
        <strain evidence="4 5">E262AT.01</strain>
    </source>
</reference>
<dbReference type="EMBL" id="JAECZO010000011">
    <property type="protein sequence ID" value="KAK7201125.1"/>
    <property type="molecule type" value="Genomic_DNA"/>
</dbReference>
<dbReference type="Proteomes" id="UP001430356">
    <property type="component" value="Unassembled WGS sequence"/>
</dbReference>
<dbReference type="SUPFAM" id="SSF48452">
    <property type="entry name" value="TPR-like"/>
    <property type="match status" value="1"/>
</dbReference>